<dbReference type="InterPro" id="IPR017938">
    <property type="entry name" value="Riboflavin_synthase-like_b-brl"/>
</dbReference>
<feature type="region of interest" description="Disordered" evidence="7">
    <location>
        <begin position="869"/>
        <end position="898"/>
    </location>
</feature>
<keyword evidence="3" id="KW-0285">Flavoprotein</keyword>
<evidence type="ECO:0000256" key="1">
    <source>
        <dbReference type="ARBA" id="ARBA00007119"/>
    </source>
</evidence>
<feature type="region of interest" description="Disordered" evidence="7">
    <location>
        <begin position="819"/>
        <end position="857"/>
    </location>
</feature>
<dbReference type="InterPro" id="IPR001199">
    <property type="entry name" value="Cyt_B5-like_heme/steroid-bd"/>
</dbReference>
<dbReference type="GO" id="GO:0020037">
    <property type="term" value="F:heme binding"/>
    <property type="evidence" value="ECO:0007669"/>
    <property type="project" value="InterPro"/>
</dbReference>
<keyword evidence="11" id="KW-1185">Reference proteome</keyword>
<dbReference type="PROSITE" id="PS00191">
    <property type="entry name" value="CYTOCHROME_B5_1"/>
    <property type="match status" value="1"/>
</dbReference>
<dbReference type="Pfam" id="PF01231">
    <property type="entry name" value="IDO"/>
    <property type="match status" value="1"/>
</dbReference>
<dbReference type="GO" id="GO:0019441">
    <property type="term" value="P:L-tryptophan catabolic process to kynurenine"/>
    <property type="evidence" value="ECO:0007669"/>
    <property type="project" value="InterPro"/>
</dbReference>
<dbReference type="Gene3D" id="1.20.58.480">
    <property type="match status" value="1"/>
</dbReference>
<feature type="compositionally biased region" description="Acidic residues" evidence="7">
    <location>
        <begin position="602"/>
        <end position="614"/>
    </location>
</feature>
<comment type="caution">
    <text evidence="10">The sequence shown here is derived from an EMBL/GenBank/DDBJ whole genome shotgun (WGS) entry which is preliminary data.</text>
</comment>
<dbReference type="GO" id="GO:0050660">
    <property type="term" value="F:flavin adenine dinucleotide binding"/>
    <property type="evidence" value="ECO:0007669"/>
    <property type="project" value="TreeGrafter"/>
</dbReference>
<sequence>MSTFQDLNTPPSSPTSPTPFPLWKRKSQEDVVKHKRPSSAAPPAVLLKVPQSSAGGLLTPPDTPVGKQSATHTSSATIIDCPISKASFLLAQASLGTELFASSTTEFKFRISGSPREGTRILRFGTGLDGCFNRTRGFLGDQGSNQGIVTTSKNASTRSVQRLPASLEAWEAVHGNLPRLLRAGRVRQAVDALGERVAGERDPWDDLEQHHLARAALVLSSLAHAYMFGEDQGKCKGDTGRSQLPHHVVSMWERVSAALGRPMTGRVPADDILNNAVGDDTFSLTSTYFDLPEERLSSGLQGTMEAVFAPALSTMALAQSGVLADQPDQVAACLESLAARIVKCAHVFEAMTPRDTKNFDPVIWIKTHPAISHPVMPGELGNSGVDAPLFHALDAFIGRHGVKGDLGGMQSDRRAKLPANIRAFLDSLGDGAESTKDYVAACRAQLQQMSPEERPQYRRLSAAWDGLLQMYVWFLERHRVKAIGVTGVSLNTGLHSTSSGVNSNDQSRCAAAGKSKMRPETMLSIQMKKGMVSRLGGRPPWQDAHVQSQSVYQDSVVVDVKLDANLPLEAGDRVQVWPARKRKQINRTSSQQRRLRASSPPQDDDASPCDEDDVEPRFYSVARAEATDSGRGGMTITLTVGQHSPEGRVSSFLGNAAEGTHLRLRPWPSPRFRQPHDLTKPLVLVGQGSGVGPLVGFLHERATRVQRLDESQDDVGKFGEVLLVVAAKTRRHVPCPLDSLKQLTRGLPLTVVLALSQERHLMIRGGTWTQLPQGGRRVTHHLAEYRDSVQRLVKEQGGHVFVCGSSEFGATVMSSLGLGQPRQRQKQPSGESCAQNGNEASCDDDDRTEMPSPPAHWDQLHQDLFSMVRRPSNSRSSSSSSPSRSPSATRGPENTIISRSDLAAHNSITSCWTSLGGKVYDLTSFLVLHPGGPKTLLESAGTVADERFDEVHGGPHAQEIRGYLQNYIIGRLSTATPDSSTEMTAERLTDALVRMQNALTNNSAFSASRGPVPFYVYENALLVFANSLDGVAGILSDDAAESDFSRLRETIANVQEMMQKASKALKDRCKCHLASADAEDSSSSSFTLLGESEAWVQRLYREPIKKVHTALDACKKSIGEIDTGSKVDSSSSTRDMDDDESANRLVIVLERLCASLIGIAEDLLQQQQL</sequence>
<dbReference type="InterPro" id="IPR036400">
    <property type="entry name" value="Cyt_B5-like_heme/steroid_sf"/>
</dbReference>
<dbReference type="InterPro" id="IPR037217">
    <property type="entry name" value="Trp/Indoleamine_2_3_dOase-like"/>
</dbReference>
<feature type="domain" description="Cytochrome b5 heme-binding" evidence="8">
    <location>
        <begin position="894"/>
        <end position="973"/>
    </location>
</feature>
<evidence type="ECO:0000256" key="4">
    <source>
        <dbReference type="ARBA" id="ARBA00022723"/>
    </source>
</evidence>
<name>A0A8H6MZW1_9PEZI</name>
<dbReference type="PROSITE" id="PS50255">
    <property type="entry name" value="CYTOCHROME_B5_2"/>
    <property type="match status" value="1"/>
</dbReference>
<evidence type="ECO:0000256" key="5">
    <source>
        <dbReference type="ARBA" id="ARBA00023004"/>
    </source>
</evidence>
<dbReference type="AlphaFoldDB" id="A0A8H6MZW1"/>
<feature type="compositionally biased region" description="Low complexity" evidence="7">
    <location>
        <begin position="869"/>
        <end position="887"/>
    </location>
</feature>
<evidence type="ECO:0000256" key="3">
    <source>
        <dbReference type="ARBA" id="ARBA00022630"/>
    </source>
</evidence>
<dbReference type="InterPro" id="IPR017927">
    <property type="entry name" value="FAD-bd_FR_type"/>
</dbReference>
<evidence type="ECO:0000256" key="7">
    <source>
        <dbReference type="SAM" id="MobiDB-lite"/>
    </source>
</evidence>
<feature type="compositionally biased region" description="Polar residues" evidence="7">
    <location>
        <begin position="826"/>
        <end position="839"/>
    </location>
</feature>
<evidence type="ECO:0000259" key="9">
    <source>
        <dbReference type="PROSITE" id="PS51384"/>
    </source>
</evidence>
<accession>A0A8H6MZW1</accession>
<proteinExistence type="inferred from homology"/>
<dbReference type="GO" id="GO:0046872">
    <property type="term" value="F:metal ion binding"/>
    <property type="evidence" value="ECO:0007669"/>
    <property type="project" value="UniProtKB-KW"/>
</dbReference>
<dbReference type="PRINTS" id="PR00371">
    <property type="entry name" value="FPNCR"/>
</dbReference>
<dbReference type="SMART" id="SM01117">
    <property type="entry name" value="Cyt-b5"/>
    <property type="match status" value="1"/>
</dbReference>
<dbReference type="InterPro" id="IPR001709">
    <property type="entry name" value="Flavoprot_Pyr_Nucl_cyt_Rdtase"/>
</dbReference>
<evidence type="ECO:0000313" key="10">
    <source>
        <dbReference type="EMBL" id="KAF6815147.1"/>
    </source>
</evidence>
<dbReference type="Pfam" id="PF00173">
    <property type="entry name" value="Cyt-b5"/>
    <property type="match status" value="1"/>
</dbReference>
<dbReference type="GO" id="GO:0016702">
    <property type="term" value="F:oxidoreductase activity, acting on single donors with incorporation of molecular oxygen, incorporation of two atoms of oxygen"/>
    <property type="evidence" value="ECO:0007669"/>
    <property type="project" value="UniProtKB-ARBA"/>
</dbReference>
<keyword evidence="5" id="KW-0408">Iron</keyword>
<keyword evidence="2" id="KW-0349">Heme</keyword>
<dbReference type="GO" id="GO:0003958">
    <property type="term" value="F:NADPH-hemoprotein reductase activity"/>
    <property type="evidence" value="ECO:0007669"/>
    <property type="project" value="UniProtKB-EC"/>
</dbReference>
<comment type="similarity">
    <text evidence="1">Belongs to the indoleamine 2,3-dioxygenase family.</text>
</comment>
<organism evidence="10 11">
    <name type="scientific">Colletotrichum plurivorum</name>
    <dbReference type="NCBI Taxonomy" id="2175906"/>
    <lineage>
        <taxon>Eukaryota</taxon>
        <taxon>Fungi</taxon>
        <taxon>Dikarya</taxon>
        <taxon>Ascomycota</taxon>
        <taxon>Pezizomycotina</taxon>
        <taxon>Sordariomycetes</taxon>
        <taxon>Hypocreomycetidae</taxon>
        <taxon>Glomerellales</taxon>
        <taxon>Glomerellaceae</taxon>
        <taxon>Colletotrichum</taxon>
        <taxon>Colletotrichum orchidearum species complex</taxon>
    </lineage>
</organism>
<dbReference type="GO" id="GO:0005829">
    <property type="term" value="C:cytosol"/>
    <property type="evidence" value="ECO:0007669"/>
    <property type="project" value="TreeGrafter"/>
</dbReference>
<dbReference type="Proteomes" id="UP000654918">
    <property type="component" value="Unassembled WGS sequence"/>
</dbReference>
<dbReference type="Gene3D" id="3.40.50.80">
    <property type="entry name" value="Nucleotide-binding domain of ferredoxin-NADP reductase (FNR) module"/>
    <property type="match status" value="1"/>
</dbReference>
<gene>
    <name evidence="10" type="ORF">CPLU01_14205</name>
</gene>
<feature type="region of interest" description="Disordered" evidence="7">
    <location>
        <begin position="580"/>
        <end position="614"/>
    </location>
</feature>
<dbReference type="PROSITE" id="PS51384">
    <property type="entry name" value="FAD_FR"/>
    <property type="match status" value="1"/>
</dbReference>
<dbReference type="SUPFAM" id="SSF52343">
    <property type="entry name" value="Ferredoxin reductase-like, C-terminal NADP-linked domain"/>
    <property type="match status" value="1"/>
</dbReference>
<dbReference type="InterPro" id="IPR000898">
    <property type="entry name" value="Indolamine_dOase"/>
</dbReference>
<dbReference type="SUPFAM" id="SSF140959">
    <property type="entry name" value="Indolic compounds 2,3-dioxygenase-like"/>
    <property type="match status" value="1"/>
</dbReference>
<dbReference type="InterPro" id="IPR018506">
    <property type="entry name" value="Cyt_B5_heme-BS"/>
</dbReference>
<dbReference type="SUPFAM" id="SSF63380">
    <property type="entry name" value="Riboflavin synthase domain-like"/>
    <property type="match status" value="1"/>
</dbReference>
<feature type="region of interest" description="Disordered" evidence="7">
    <location>
        <begin position="1"/>
        <end position="42"/>
    </location>
</feature>
<protein>
    <recommendedName>
        <fullName evidence="6">NADPH--hemoprotein reductase</fullName>
        <ecNumber evidence="6">1.6.2.4</ecNumber>
    </recommendedName>
</protein>
<evidence type="ECO:0000259" key="8">
    <source>
        <dbReference type="PROSITE" id="PS50255"/>
    </source>
</evidence>
<feature type="compositionally biased region" description="Pro residues" evidence="7">
    <location>
        <begin position="11"/>
        <end position="20"/>
    </location>
</feature>
<dbReference type="GO" id="GO:0010181">
    <property type="term" value="F:FMN binding"/>
    <property type="evidence" value="ECO:0007669"/>
    <property type="project" value="TreeGrafter"/>
</dbReference>
<dbReference type="PANTHER" id="PTHR19384">
    <property type="entry name" value="NITRIC OXIDE SYNTHASE-RELATED"/>
    <property type="match status" value="1"/>
</dbReference>
<evidence type="ECO:0000256" key="6">
    <source>
        <dbReference type="ARBA" id="ARBA00023797"/>
    </source>
</evidence>
<dbReference type="SUPFAM" id="SSF55856">
    <property type="entry name" value="Cytochrome b5-like heme/steroid binding domain"/>
    <property type="match status" value="1"/>
</dbReference>
<feature type="domain" description="FAD-binding FR-type" evidence="9">
    <location>
        <begin position="539"/>
        <end position="675"/>
    </location>
</feature>
<dbReference type="EMBL" id="WIGO01000363">
    <property type="protein sequence ID" value="KAF6815147.1"/>
    <property type="molecule type" value="Genomic_DNA"/>
</dbReference>
<dbReference type="Gene3D" id="3.10.120.10">
    <property type="entry name" value="Cytochrome b5-like heme/steroid binding domain"/>
    <property type="match status" value="1"/>
</dbReference>
<evidence type="ECO:0000313" key="11">
    <source>
        <dbReference type="Proteomes" id="UP000654918"/>
    </source>
</evidence>
<dbReference type="PANTHER" id="PTHR19384:SF17">
    <property type="entry name" value="NADPH--CYTOCHROME P450 REDUCTASE"/>
    <property type="match status" value="1"/>
</dbReference>
<dbReference type="EC" id="1.6.2.4" evidence="6"/>
<keyword evidence="4" id="KW-0479">Metal-binding</keyword>
<dbReference type="InterPro" id="IPR039261">
    <property type="entry name" value="FNR_nucleotide-bd"/>
</dbReference>
<reference evidence="10" key="1">
    <citation type="journal article" date="2020" name="Phytopathology">
        <title>Genome Sequence Resources of Colletotrichum truncatum, C. plurivorum, C. musicola, and C. sojae: Four Species Pathogenic to Soybean (Glycine max).</title>
        <authorList>
            <person name="Rogerio F."/>
            <person name="Boufleur T.R."/>
            <person name="Ciampi-Guillardi M."/>
            <person name="Sukno S.A."/>
            <person name="Thon M.R."/>
            <person name="Massola Junior N.S."/>
            <person name="Baroncelli R."/>
        </authorList>
    </citation>
    <scope>NUCLEOTIDE SEQUENCE</scope>
    <source>
        <strain evidence="10">LFN00145</strain>
    </source>
</reference>
<feature type="region of interest" description="Disordered" evidence="7">
    <location>
        <begin position="52"/>
        <end position="71"/>
    </location>
</feature>
<evidence type="ECO:0000256" key="2">
    <source>
        <dbReference type="ARBA" id="ARBA00022617"/>
    </source>
</evidence>